<dbReference type="AlphaFoldDB" id="A0ABD3THL0"/>
<evidence type="ECO:0000313" key="3">
    <source>
        <dbReference type="Proteomes" id="UP001634394"/>
    </source>
</evidence>
<accession>A0ABD3THL0</accession>
<protein>
    <submittedName>
        <fullName evidence="2">Uncharacterized protein</fullName>
    </submittedName>
</protein>
<feature type="chain" id="PRO_5044773718" evidence="1">
    <location>
        <begin position="21"/>
        <end position="163"/>
    </location>
</feature>
<comment type="caution">
    <text evidence="2">The sequence shown here is derived from an EMBL/GenBank/DDBJ whole genome shotgun (WGS) entry which is preliminary data.</text>
</comment>
<feature type="signal peptide" evidence="1">
    <location>
        <begin position="1"/>
        <end position="20"/>
    </location>
</feature>
<organism evidence="2 3">
    <name type="scientific">Sinanodonta woodiana</name>
    <name type="common">Chinese pond mussel</name>
    <name type="synonym">Anodonta woodiana</name>
    <dbReference type="NCBI Taxonomy" id="1069815"/>
    <lineage>
        <taxon>Eukaryota</taxon>
        <taxon>Metazoa</taxon>
        <taxon>Spiralia</taxon>
        <taxon>Lophotrochozoa</taxon>
        <taxon>Mollusca</taxon>
        <taxon>Bivalvia</taxon>
        <taxon>Autobranchia</taxon>
        <taxon>Heteroconchia</taxon>
        <taxon>Palaeoheterodonta</taxon>
        <taxon>Unionida</taxon>
        <taxon>Unionoidea</taxon>
        <taxon>Unionidae</taxon>
        <taxon>Unioninae</taxon>
        <taxon>Sinanodonta</taxon>
    </lineage>
</organism>
<evidence type="ECO:0000256" key="1">
    <source>
        <dbReference type="SAM" id="SignalP"/>
    </source>
</evidence>
<proteinExistence type="predicted"/>
<reference evidence="2 3" key="1">
    <citation type="submission" date="2024-11" db="EMBL/GenBank/DDBJ databases">
        <title>Chromosome-level genome assembly of the freshwater bivalve Anodonta woodiana.</title>
        <authorList>
            <person name="Chen X."/>
        </authorList>
    </citation>
    <scope>NUCLEOTIDE SEQUENCE [LARGE SCALE GENOMIC DNA]</scope>
    <source>
        <strain evidence="2">MN2024</strain>
        <tissue evidence="2">Gills</tissue>
    </source>
</reference>
<dbReference type="Proteomes" id="UP001634394">
    <property type="component" value="Unassembled WGS sequence"/>
</dbReference>
<gene>
    <name evidence="2" type="ORF">ACJMK2_021534</name>
</gene>
<sequence length="163" mass="18498">MNMVIVLVLLVIPDLPVTQGEQWTAGRTKCRGGALCARRQNPDYSWCYTDYSGGWDYCCTAECTYVGDTLKCASGSRSQYCGNTRTLDIEGRPCLPTFPCGVHYTELKERDFYYWCYVDLNANWGFCCAPHSICEKGTYSSAWCYIGVDRSNKGWDYCKPEDP</sequence>
<keyword evidence="3" id="KW-1185">Reference proteome</keyword>
<evidence type="ECO:0000313" key="2">
    <source>
        <dbReference type="EMBL" id="KAL3836081.1"/>
    </source>
</evidence>
<keyword evidence="1" id="KW-0732">Signal</keyword>
<dbReference type="EMBL" id="JBJQND010000018">
    <property type="protein sequence ID" value="KAL3836081.1"/>
    <property type="molecule type" value="Genomic_DNA"/>
</dbReference>
<name>A0ABD3THL0_SINWO</name>